<keyword evidence="3" id="KW-0804">Transcription</keyword>
<dbReference type="PANTHER" id="PTHR44846">
    <property type="entry name" value="MANNOSYL-D-GLYCERATE TRANSPORT/METABOLISM SYSTEM REPRESSOR MNGR-RELATED"/>
    <property type="match status" value="1"/>
</dbReference>
<dbReference type="InterPro" id="IPR036388">
    <property type="entry name" value="WH-like_DNA-bd_sf"/>
</dbReference>
<protein>
    <recommendedName>
        <fullName evidence="4">HTH gntR-type domain-containing protein</fullName>
    </recommendedName>
</protein>
<organism evidence="5 6">
    <name type="scientific">Paenibacillus glycanilyticus</name>
    <dbReference type="NCBI Taxonomy" id="126569"/>
    <lineage>
        <taxon>Bacteria</taxon>
        <taxon>Bacillati</taxon>
        <taxon>Bacillota</taxon>
        <taxon>Bacilli</taxon>
        <taxon>Bacillales</taxon>
        <taxon>Paenibacillaceae</taxon>
        <taxon>Paenibacillus</taxon>
    </lineage>
</organism>
<dbReference type="PANTHER" id="PTHR44846:SF1">
    <property type="entry name" value="MANNOSYL-D-GLYCERATE TRANSPORT_METABOLISM SYSTEM REPRESSOR MNGR-RELATED"/>
    <property type="match status" value="1"/>
</dbReference>
<proteinExistence type="predicted"/>
<dbReference type="PROSITE" id="PS50949">
    <property type="entry name" value="HTH_GNTR"/>
    <property type="match status" value="1"/>
</dbReference>
<keyword evidence="6" id="KW-1185">Reference proteome</keyword>
<dbReference type="SMART" id="SM00345">
    <property type="entry name" value="HTH_GNTR"/>
    <property type="match status" value="1"/>
</dbReference>
<gene>
    <name evidence="5" type="ORF">MU1_10420</name>
</gene>
<dbReference type="InterPro" id="IPR050679">
    <property type="entry name" value="Bact_HTH_transcr_reg"/>
</dbReference>
<keyword evidence="1" id="KW-0805">Transcription regulation</keyword>
<dbReference type="EMBL" id="BSSQ01000004">
    <property type="protein sequence ID" value="GLX66698.1"/>
    <property type="molecule type" value="Genomic_DNA"/>
</dbReference>
<reference evidence="5 6" key="1">
    <citation type="submission" date="2023-03" db="EMBL/GenBank/DDBJ databases">
        <title>Draft genome sequence of the bacteria which degrade cell wall of Tricholomamatutake.</title>
        <authorList>
            <person name="Konishi Y."/>
            <person name="Fukuta Y."/>
            <person name="Shirasaka N."/>
        </authorList>
    </citation>
    <scope>NUCLEOTIDE SEQUENCE [LARGE SCALE GENOMIC DNA]</scope>
    <source>
        <strain evidence="6">mu1</strain>
    </source>
</reference>
<dbReference type="Gene3D" id="1.10.10.10">
    <property type="entry name" value="Winged helix-like DNA-binding domain superfamily/Winged helix DNA-binding domain"/>
    <property type="match status" value="1"/>
</dbReference>
<evidence type="ECO:0000256" key="3">
    <source>
        <dbReference type="ARBA" id="ARBA00023163"/>
    </source>
</evidence>
<evidence type="ECO:0000313" key="6">
    <source>
        <dbReference type="Proteomes" id="UP001157114"/>
    </source>
</evidence>
<name>A0ABQ6G8W7_9BACL</name>
<dbReference type="Pfam" id="PF00392">
    <property type="entry name" value="GntR"/>
    <property type="match status" value="1"/>
</dbReference>
<accession>A0ABQ6G8W7</accession>
<dbReference type="Proteomes" id="UP001157114">
    <property type="component" value="Unassembled WGS sequence"/>
</dbReference>
<dbReference type="InterPro" id="IPR036390">
    <property type="entry name" value="WH_DNA-bd_sf"/>
</dbReference>
<feature type="domain" description="HTH gntR-type" evidence="4">
    <location>
        <begin position="8"/>
        <end position="76"/>
    </location>
</feature>
<sequence length="200" mass="22880">MSVKEPGLPKYQIVKDYVLAQIENQEISKDDRIPSESEFSKMLNVSSITVRKALSELVNEGVIYRVRGKGSFVAASQPSVSEKASNLVAFVISGVEMYDSSYMQIMKGIQSFLGKHDCKLIIEFVENNFEEERDLICVCFSLILEEYSFTLPIRLPRKAILMIFERNRFLLLCLTVRLPGIRLTWSLATIMTAPTRRWNI</sequence>
<evidence type="ECO:0000313" key="5">
    <source>
        <dbReference type="EMBL" id="GLX66698.1"/>
    </source>
</evidence>
<keyword evidence="2" id="KW-0238">DNA-binding</keyword>
<dbReference type="CDD" id="cd07377">
    <property type="entry name" value="WHTH_GntR"/>
    <property type="match status" value="1"/>
</dbReference>
<evidence type="ECO:0000256" key="1">
    <source>
        <dbReference type="ARBA" id="ARBA00023015"/>
    </source>
</evidence>
<comment type="caution">
    <text evidence="5">The sequence shown here is derived from an EMBL/GenBank/DDBJ whole genome shotgun (WGS) entry which is preliminary data.</text>
</comment>
<evidence type="ECO:0000256" key="2">
    <source>
        <dbReference type="ARBA" id="ARBA00023125"/>
    </source>
</evidence>
<dbReference type="PRINTS" id="PR00035">
    <property type="entry name" value="HTHGNTR"/>
</dbReference>
<dbReference type="InterPro" id="IPR000524">
    <property type="entry name" value="Tscrpt_reg_HTH_GntR"/>
</dbReference>
<dbReference type="SUPFAM" id="SSF46785">
    <property type="entry name" value="Winged helix' DNA-binding domain"/>
    <property type="match status" value="1"/>
</dbReference>
<evidence type="ECO:0000259" key="4">
    <source>
        <dbReference type="PROSITE" id="PS50949"/>
    </source>
</evidence>